<dbReference type="EMBL" id="JAVIJP010000017">
    <property type="protein sequence ID" value="KAL3640843.1"/>
    <property type="molecule type" value="Genomic_DNA"/>
</dbReference>
<keyword evidence="1" id="KW-0812">Transmembrane</keyword>
<gene>
    <name evidence="2" type="ORF">CASFOL_015811</name>
</gene>
<proteinExistence type="predicted"/>
<organism evidence="2 3">
    <name type="scientific">Castilleja foliolosa</name>
    <dbReference type="NCBI Taxonomy" id="1961234"/>
    <lineage>
        <taxon>Eukaryota</taxon>
        <taxon>Viridiplantae</taxon>
        <taxon>Streptophyta</taxon>
        <taxon>Embryophyta</taxon>
        <taxon>Tracheophyta</taxon>
        <taxon>Spermatophyta</taxon>
        <taxon>Magnoliopsida</taxon>
        <taxon>eudicotyledons</taxon>
        <taxon>Gunneridae</taxon>
        <taxon>Pentapetalae</taxon>
        <taxon>asterids</taxon>
        <taxon>lamiids</taxon>
        <taxon>Lamiales</taxon>
        <taxon>Orobanchaceae</taxon>
        <taxon>Pedicularideae</taxon>
        <taxon>Castillejinae</taxon>
        <taxon>Castilleja</taxon>
    </lineage>
</organism>
<feature type="transmembrane region" description="Helical" evidence="1">
    <location>
        <begin position="28"/>
        <end position="51"/>
    </location>
</feature>
<feature type="transmembrane region" description="Helical" evidence="1">
    <location>
        <begin position="82"/>
        <end position="101"/>
    </location>
</feature>
<comment type="caution">
    <text evidence="2">The sequence shown here is derived from an EMBL/GenBank/DDBJ whole genome shotgun (WGS) entry which is preliminary data.</text>
</comment>
<feature type="transmembrane region" description="Helical" evidence="1">
    <location>
        <begin position="121"/>
        <end position="154"/>
    </location>
</feature>
<keyword evidence="1" id="KW-0472">Membrane</keyword>
<evidence type="ECO:0000313" key="2">
    <source>
        <dbReference type="EMBL" id="KAL3640843.1"/>
    </source>
</evidence>
<protein>
    <submittedName>
        <fullName evidence="2">Uncharacterized protein</fullName>
    </submittedName>
</protein>
<evidence type="ECO:0000313" key="3">
    <source>
        <dbReference type="Proteomes" id="UP001632038"/>
    </source>
</evidence>
<name>A0ABD3DET1_9LAMI</name>
<accession>A0ABD3DET1</accession>
<dbReference type="Proteomes" id="UP001632038">
    <property type="component" value="Unassembled WGS sequence"/>
</dbReference>
<dbReference type="AlphaFoldDB" id="A0ABD3DET1"/>
<sequence>MATKILRKSIFSVLQNYQYYTSTPTLVAFPYAVSYLLIQSLLLSSHIFPLVQTRLRSVFLAAGYSPLPQIFDLIILKLSETILTLFLVFPLTFSSLLLARASVIIVNTRNPALSFRARAPLFISLLITQLCSTFIMFAANATCFVFFALCFNILDVLGLSSPRLRLLLFFSSAVIYSIVVANAYVICNLASIMSVMENRGGFVLILKACVMIKGRTTTALSLAVIMNTGLAAIEALFQYRVVRAYNRRDLVTKSGLLIIMEGGFIALLYAGFLVLDTVVGCTFWKSCKRDENQIDQYFH</sequence>
<dbReference type="PANTHER" id="PTHR33133">
    <property type="entry name" value="OS08G0107100 PROTEIN-RELATED"/>
    <property type="match status" value="1"/>
</dbReference>
<feature type="transmembrane region" description="Helical" evidence="1">
    <location>
        <begin position="257"/>
        <end position="284"/>
    </location>
</feature>
<keyword evidence="3" id="KW-1185">Reference proteome</keyword>
<keyword evidence="1" id="KW-1133">Transmembrane helix</keyword>
<feature type="transmembrane region" description="Helical" evidence="1">
    <location>
        <begin position="217"/>
        <end position="237"/>
    </location>
</feature>
<dbReference type="PANTHER" id="PTHR33133:SF3">
    <property type="entry name" value="TRANSMEMBRANE PROTEIN"/>
    <property type="match status" value="1"/>
</dbReference>
<reference evidence="3" key="1">
    <citation type="journal article" date="2024" name="IScience">
        <title>Strigolactones Initiate the Formation of Haustorium-like Structures in Castilleja.</title>
        <authorList>
            <person name="Buerger M."/>
            <person name="Peterson D."/>
            <person name="Chory J."/>
        </authorList>
    </citation>
    <scope>NUCLEOTIDE SEQUENCE [LARGE SCALE GENOMIC DNA]</scope>
</reference>
<feature type="transmembrane region" description="Helical" evidence="1">
    <location>
        <begin position="174"/>
        <end position="196"/>
    </location>
</feature>
<evidence type="ECO:0000256" key="1">
    <source>
        <dbReference type="SAM" id="Phobius"/>
    </source>
</evidence>